<comment type="similarity">
    <text evidence="5">Belongs to the bacterial solute-binding protein PotD/PotF family.</text>
</comment>
<evidence type="ECO:0000256" key="1">
    <source>
        <dbReference type="ARBA" id="ARBA00004418"/>
    </source>
</evidence>
<dbReference type="Gene3D" id="3.40.190.10">
    <property type="entry name" value="Periplasmic binding protein-like II"/>
    <property type="match status" value="2"/>
</dbReference>
<dbReference type="AlphaFoldDB" id="A0A9Q9M4W4"/>
<dbReference type="Proteomes" id="UP001058713">
    <property type="component" value="Plasmid unnamed4"/>
</dbReference>
<keyword evidence="7" id="KW-0614">Plasmid</keyword>
<dbReference type="RefSeq" id="WP_259972966.1">
    <property type="nucleotide sequence ID" value="NZ_CP081074.1"/>
</dbReference>
<organism evidence="7 8">
    <name type="scientific">Leisingera caerulea</name>
    <name type="common">Phaeobacter caeruleus</name>
    <dbReference type="NCBI Taxonomy" id="506591"/>
    <lineage>
        <taxon>Bacteria</taxon>
        <taxon>Pseudomonadati</taxon>
        <taxon>Pseudomonadota</taxon>
        <taxon>Alphaproteobacteria</taxon>
        <taxon>Rhodobacterales</taxon>
        <taxon>Roseobacteraceae</taxon>
        <taxon>Leisingera</taxon>
    </lineage>
</organism>
<feature type="chain" id="PRO_5040220855" description="Putrescine-binding periplasmic protein" evidence="6">
    <location>
        <begin position="23"/>
        <end position="361"/>
    </location>
</feature>
<accession>A0A9Q9M4W4</accession>
<evidence type="ECO:0000313" key="7">
    <source>
        <dbReference type="EMBL" id="UWQ56228.1"/>
    </source>
</evidence>
<evidence type="ECO:0000256" key="2">
    <source>
        <dbReference type="ARBA" id="ARBA00022448"/>
    </source>
</evidence>
<geneLocation type="plasmid" evidence="7 8">
    <name>unnamed4</name>
</geneLocation>
<dbReference type="GO" id="GO:0042597">
    <property type="term" value="C:periplasmic space"/>
    <property type="evidence" value="ECO:0007669"/>
    <property type="project" value="UniProtKB-SubCell"/>
</dbReference>
<name>A0A9Q9M4W4_LEICA</name>
<evidence type="ECO:0000256" key="6">
    <source>
        <dbReference type="SAM" id="SignalP"/>
    </source>
</evidence>
<gene>
    <name evidence="7" type="ORF">K3721_20775</name>
</gene>
<dbReference type="PANTHER" id="PTHR30222">
    <property type="entry name" value="SPERMIDINE/PUTRESCINE-BINDING PERIPLASMIC PROTEIN"/>
    <property type="match status" value="1"/>
</dbReference>
<dbReference type="SUPFAM" id="SSF53850">
    <property type="entry name" value="Periplasmic binding protein-like II"/>
    <property type="match status" value="1"/>
</dbReference>
<feature type="signal peptide" evidence="6">
    <location>
        <begin position="1"/>
        <end position="22"/>
    </location>
</feature>
<keyword evidence="2 5" id="KW-0813">Transport</keyword>
<comment type="function">
    <text evidence="5">Required for the activity of the bacterial periplasmic transport system of putrescine.</text>
</comment>
<protein>
    <recommendedName>
        <fullName evidence="5">Putrescine-binding periplasmic protein</fullName>
    </recommendedName>
</protein>
<dbReference type="EMBL" id="CP081074">
    <property type="protein sequence ID" value="UWQ56228.1"/>
    <property type="molecule type" value="Genomic_DNA"/>
</dbReference>
<dbReference type="PANTHER" id="PTHR30222:SF12">
    <property type="entry name" value="NORSPERMIDINE SENSOR"/>
    <property type="match status" value="1"/>
</dbReference>
<dbReference type="GO" id="GO:0019808">
    <property type="term" value="F:polyamine binding"/>
    <property type="evidence" value="ECO:0007669"/>
    <property type="project" value="InterPro"/>
</dbReference>
<evidence type="ECO:0000313" key="8">
    <source>
        <dbReference type="Proteomes" id="UP001058713"/>
    </source>
</evidence>
<keyword evidence="4 5" id="KW-0574">Periplasm</keyword>
<dbReference type="KEGG" id="lcae:K3721_20775"/>
<comment type="subcellular location">
    <subcellularLocation>
        <location evidence="1 5">Periplasm</location>
    </subcellularLocation>
</comment>
<dbReference type="InterPro" id="IPR006059">
    <property type="entry name" value="SBP"/>
</dbReference>
<evidence type="ECO:0000256" key="4">
    <source>
        <dbReference type="ARBA" id="ARBA00022764"/>
    </source>
</evidence>
<dbReference type="PRINTS" id="PR00909">
    <property type="entry name" value="SPERMDNBNDNG"/>
</dbReference>
<proteinExistence type="inferred from homology"/>
<evidence type="ECO:0000256" key="3">
    <source>
        <dbReference type="ARBA" id="ARBA00022729"/>
    </source>
</evidence>
<keyword evidence="3 6" id="KW-0732">Signal</keyword>
<sequence length="361" mass="38758">MVNFQTISATALAAVLAVPATAGELAIYNWADYFGETTVSGYETATGTRVTLDYFDSNEVLETKLLASGSGYDVVFPAASNAERQLQAGALHPIDTSRLENYGNLRPEILASLDKVPGGRKLGVPYTWGTIGIAYNPALVSQRLGDLPVDSWELLFNPQYAAKLKDCGIGMLDSPVEMLSVTLNYLGADPYSQDQADITQAQDLLAGAAQSIRYFSNQKPSTDLPAGNLCLAVMYSGDAGIAQARAAEAGNGVEIFYSIPKEGTLMWIDLMAIPDDAANKAEAYEFIDYMLRPEVIAEVSNTVFFANANAAADPHVLPEILSDPGIYPDAATHARLFPDKSLGAKALRQRTRAWTKVKSGI</sequence>
<dbReference type="PIRSF" id="PIRSF019574">
    <property type="entry name" value="Periplasmic_polyamine_BP"/>
    <property type="match status" value="1"/>
</dbReference>
<evidence type="ECO:0000256" key="5">
    <source>
        <dbReference type="PIRNR" id="PIRNR019574"/>
    </source>
</evidence>
<dbReference type="Pfam" id="PF13416">
    <property type="entry name" value="SBP_bac_8"/>
    <property type="match status" value="1"/>
</dbReference>
<reference evidence="7" key="1">
    <citation type="submission" date="2021-08" db="EMBL/GenBank/DDBJ databases">
        <authorList>
            <person name="Nwanade C."/>
            <person name="Wang M."/>
            <person name="Masoudi A."/>
            <person name="Yu Z."/>
            <person name="Liu J."/>
        </authorList>
    </citation>
    <scope>NUCLEOTIDE SEQUENCE</scope>
    <source>
        <strain evidence="7">S122</strain>
        <plasmid evidence="7">unnamed4</plasmid>
    </source>
</reference>
<dbReference type="GO" id="GO:0015846">
    <property type="term" value="P:polyamine transport"/>
    <property type="evidence" value="ECO:0007669"/>
    <property type="project" value="InterPro"/>
</dbReference>
<dbReference type="InterPro" id="IPR001188">
    <property type="entry name" value="Sperm_putr-bd"/>
</dbReference>